<dbReference type="RefSeq" id="WP_240637303.1">
    <property type="nucleotide sequence ID" value="NZ_BJXL01000157.1"/>
</dbReference>
<dbReference type="EMBL" id="BJXL01000157">
    <property type="protein sequence ID" value="GEM84997.1"/>
    <property type="molecule type" value="Genomic_DNA"/>
</dbReference>
<dbReference type="Proteomes" id="UP000321197">
    <property type="component" value="Unassembled WGS sequence"/>
</dbReference>
<name>A0A511R703_9DEIN</name>
<reference evidence="3 4" key="1">
    <citation type="submission" date="2019-07" db="EMBL/GenBank/DDBJ databases">
        <title>Whole genome shotgun sequence of Meiothermus hypogaeus NBRC 106114.</title>
        <authorList>
            <person name="Hosoyama A."/>
            <person name="Uohara A."/>
            <person name="Ohji S."/>
            <person name="Ichikawa N."/>
        </authorList>
    </citation>
    <scope>NUCLEOTIDE SEQUENCE [LARGE SCALE GENOMIC DNA]</scope>
    <source>
        <strain evidence="3 4">NBRC 106114</strain>
    </source>
</reference>
<organism evidence="3 4">
    <name type="scientific">Meiothermus hypogaeus NBRC 106114</name>
    <dbReference type="NCBI Taxonomy" id="1227553"/>
    <lineage>
        <taxon>Bacteria</taxon>
        <taxon>Thermotogati</taxon>
        <taxon>Deinococcota</taxon>
        <taxon>Deinococci</taxon>
        <taxon>Thermales</taxon>
        <taxon>Thermaceae</taxon>
        <taxon>Meiothermus</taxon>
    </lineage>
</organism>
<dbReference type="InterPro" id="IPR009057">
    <property type="entry name" value="Homeodomain-like_sf"/>
</dbReference>
<gene>
    <name evidence="3" type="ORF">MHY01S_31630</name>
</gene>
<dbReference type="InterPro" id="IPR025959">
    <property type="entry name" value="Winged_HTH_dom"/>
</dbReference>
<feature type="region of interest" description="Disordered" evidence="1">
    <location>
        <begin position="153"/>
        <end position="172"/>
    </location>
</feature>
<evidence type="ECO:0000259" key="2">
    <source>
        <dbReference type="Pfam" id="PF13592"/>
    </source>
</evidence>
<evidence type="ECO:0000313" key="4">
    <source>
        <dbReference type="Proteomes" id="UP000321197"/>
    </source>
</evidence>
<dbReference type="Pfam" id="PF13384">
    <property type="entry name" value="HTH_23"/>
    <property type="match status" value="1"/>
</dbReference>
<accession>A0A511R703</accession>
<dbReference type="SUPFAM" id="SSF46689">
    <property type="entry name" value="Homeodomain-like"/>
    <property type="match status" value="1"/>
</dbReference>
<comment type="caution">
    <text evidence="3">The sequence shown here is derived from an EMBL/GenBank/DDBJ whole genome shotgun (WGS) entry which is preliminary data.</text>
</comment>
<feature type="domain" description="Winged helix-turn helix" evidence="2">
    <location>
        <begin position="114"/>
        <end position="171"/>
    </location>
</feature>
<evidence type="ECO:0000313" key="3">
    <source>
        <dbReference type="EMBL" id="GEM84997.1"/>
    </source>
</evidence>
<protein>
    <recommendedName>
        <fullName evidence="2">Winged helix-turn helix domain-containing protein</fullName>
    </recommendedName>
</protein>
<dbReference type="Pfam" id="PF13592">
    <property type="entry name" value="HTH_33"/>
    <property type="match status" value="1"/>
</dbReference>
<proteinExistence type="predicted"/>
<dbReference type="AlphaFoldDB" id="A0A511R703"/>
<evidence type="ECO:0000256" key="1">
    <source>
        <dbReference type="SAM" id="MobiDB-lite"/>
    </source>
</evidence>
<sequence length="172" mass="19847">MPSKAIALHPHQSLEELEQRYRSCKDAKEKIRWQVIWLYAQQTREHRPSTLAVSQATGFSQNWVYKLIRRYNAEGPQGLIDKHRYNPGGDKRALLNPEEQQALGQALQQRPPDGGVWTARKVAHWVQAHTGKGMAEVTAWTYLRRLGFSLQRPRPRHTRAANTQAQEAFKKS</sequence>